<reference evidence="2" key="1">
    <citation type="journal article" date="2019" name="Int. J. Syst. Evol. Microbiol.">
        <title>The Global Catalogue of Microorganisms (GCM) 10K type strain sequencing project: providing services to taxonomists for standard genome sequencing and annotation.</title>
        <authorList>
            <consortium name="The Broad Institute Genomics Platform"/>
            <consortium name="The Broad Institute Genome Sequencing Center for Infectious Disease"/>
            <person name="Wu L."/>
            <person name="Ma J."/>
        </authorList>
    </citation>
    <scope>NUCLEOTIDE SEQUENCE [LARGE SCALE GENOMIC DNA]</scope>
    <source>
        <strain evidence="2">CCUG 56607</strain>
    </source>
</reference>
<evidence type="ECO:0000313" key="1">
    <source>
        <dbReference type="EMBL" id="MFD1018332.1"/>
    </source>
</evidence>
<evidence type="ECO:0000313" key="2">
    <source>
        <dbReference type="Proteomes" id="UP001596990"/>
    </source>
</evidence>
<comment type="caution">
    <text evidence="1">The sequence shown here is derived from an EMBL/GenBank/DDBJ whole genome shotgun (WGS) entry which is preliminary data.</text>
</comment>
<dbReference type="RefSeq" id="WP_386056750.1">
    <property type="nucleotide sequence ID" value="NZ_JBHTKL010000001.1"/>
</dbReference>
<dbReference type="Proteomes" id="UP001596990">
    <property type="component" value="Unassembled WGS sequence"/>
</dbReference>
<protein>
    <submittedName>
        <fullName evidence="1">Uncharacterized protein</fullName>
    </submittedName>
</protein>
<proteinExistence type="predicted"/>
<dbReference type="EMBL" id="JBHTKL010000001">
    <property type="protein sequence ID" value="MFD1018332.1"/>
    <property type="molecule type" value="Genomic_DNA"/>
</dbReference>
<sequence length="211" mass="23635">MKRLIMVLLLVGVIVGGFILNSEKGTLTLHDSKMAAAIQTLARDKVSVLQTNKLGDKSAIAFFSVKSEQYGEMYGFALLEKKWNGKYRIPPITEKNDWMVQWGANDLTASVIETEDGLSQILYGKRINELYRNVPIASVVLQAQQFSVTNQKYVTSHIKTTVSVPKDKDAFFIAKPVPKDLSLPYFKGDRANQIGVTFKLFDESGKEINVR</sequence>
<keyword evidence="2" id="KW-1185">Reference proteome</keyword>
<name>A0ABW3KXQ1_9BACI</name>
<accession>A0ABW3KXQ1</accession>
<gene>
    <name evidence="1" type="ORF">ACFQ2J_03880</name>
</gene>
<organism evidence="1 2">
    <name type="scientific">Thalassobacillus hwangdonensis</name>
    <dbReference type="NCBI Taxonomy" id="546108"/>
    <lineage>
        <taxon>Bacteria</taxon>
        <taxon>Bacillati</taxon>
        <taxon>Bacillota</taxon>
        <taxon>Bacilli</taxon>
        <taxon>Bacillales</taxon>
        <taxon>Bacillaceae</taxon>
        <taxon>Thalassobacillus</taxon>
    </lineage>
</organism>